<proteinExistence type="predicted"/>
<gene>
    <name evidence="1" type="ORF">CSSPTR1EN2_LOCUS10727</name>
</gene>
<evidence type="ECO:0000313" key="1">
    <source>
        <dbReference type="EMBL" id="CAK9211497.1"/>
    </source>
</evidence>
<name>A0ABP0U6H5_9BRYO</name>
<reference evidence="1" key="1">
    <citation type="submission" date="2024-02" db="EMBL/GenBank/DDBJ databases">
        <authorList>
            <consortium name="ELIXIR-Norway"/>
            <consortium name="Elixir Norway"/>
        </authorList>
    </citation>
    <scope>NUCLEOTIDE SEQUENCE</scope>
</reference>
<organism evidence="1 2">
    <name type="scientific">Sphagnum troendelagicum</name>
    <dbReference type="NCBI Taxonomy" id="128251"/>
    <lineage>
        <taxon>Eukaryota</taxon>
        <taxon>Viridiplantae</taxon>
        <taxon>Streptophyta</taxon>
        <taxon>Embryophyta</taxon>
        <taxon>Bryophyta</taxon>
        <taxon>Sphagnophytina</taxon>
        <taxon>Sphagnopsida</taxon>
        <taxon>Sphagnales</taxon>
        <taxon>Sphagnaceae</taxon>
        <taxon>Sphagnum</taxon>
    </lineage>
</organism>
<dbReference type="InterPro" id="IPR040414">
    <property type="entry name" value="CID1/CID2"/>
</dbReference>
<dbReference type="PANTHER" id="PTHR33790">
    <property type="entry name" value="OS05G0344200 PROTEIN"/>
    <property type="match status" value="1"/>
</dbReference>
<sequence>MCGEIGVDAMETSSLKPRSNLNPDAPVFVPAASYRAAVPDDFSSEWWTLMETDPAFRKVWMSSRFAGSDDEQVQFAEDFEELADLEEFLEYQDQLHLEEAVRELLDVGIEDDVFCDDEIDLVNVNACKELTKVQKPQTQWSKPSKNHDKIPNNYVNLPRKNHTYRIQQPRTVI</sequence>
<dbReference type="PANTHER" id="PTHR33790:SF1">
    <property type="entry name" value="PROTEIN EARLY RESPONSIVE TO DEHYDRATION 15"/>
    <property type="match status" value="1"/>
</dbReference>
<keyword evidence="2" id="KW-1185">Reference proteome</keyword>
<accession>A0ABP0U6H5</accession>
<evidence type="ECO:0008006" key="3">
    <source>
        <dbReference type="Google" id="ProtNLM"/>
    </source>
</evidence>
<evidence type="ECO:0000313" key="2">
    <source>
        <dbReference type="Proteomes" id="UP001497512"/>
    </source>
</evidence>
<protein>
    <recommendedName>
        <fullName evidence="3">Ataxin-2 C-terminal domain-containing protein</fullName>
    </recommendedName>
</protein>
<dbReference type="EMBL" id="OZ019910">
    <property type="protein sequence ID" value="CAK9211497.1"/>
    <property type="molecule type" value="Genomic_DNA"/>
</dbReference>
<dbReference type="Proteomes" id="UP001497512">
    <property type="component" value="Chromosome 18"/>
</dbReference>